<organism evidence="2 3">
    <name type="scientific">Brassica cretica</name>
    <name type="common">Mustard</name>
    <dbReference type="NCBI Taxonomy" id="69181"/>
    <lineage>
        <taxon>Eukaryota</taxon>
        <taxon>Viridiplantae</taxon>
        <taxon>Streptophyta</taxon>
        <taxon>Embryophyta</taxon>
        <taxon>Tracheophyta</taxon>
        <taxon>Spermatophyta</taxon>
        <taxon>Magnoliopsida</taxon>
        <taxon>eudicotyledons</taxon>
        <taxon>Gunneridae</taxon>
        <taxon>Pentapetalae</taxon>
        <taxon>rosids</taxon>
        <taxon>malvids</taxon>
        <taxon>Brassicales</taxon>
        <taxon>Brassicaceae</taxon>
        <taxon>Brassiceae</taxon>
        <taxon>Brassica</taxon>
    </lineage>
</organism>
<accession>A0ABQ7C8H3</accession>
<dbReference type="PANTHER" id="PTHR34146:SF3">
    <property type="entry name" value="POLYNUCLEOTIDYL TRANSFERASE, RIBONUCLEASE H-LIKE SUPERFAMILY PROTEIN"/>
    <property type="match status" value="1"/>
</dbReference>
<dbReference type="InterPro" id="IPR002156">
    <property type="entry name" value="RNaseH_domain"/>
</dbReference>
<feature type="domain" description="RNase H type-1" evidence="1">
    <location>
        <begin position="84"/>
        <end position="154"/>
    </location>
</feature>
<name>A0ABQ7C8H3_BRACR</name>
<protein>
    <recommendedName>
        <fullName evidence="1">RNase H type-1 domain-containing protein</fullName>
    </recommendedName>
</protein>
<reference evidence="2 3" key="1">
    <citation type="journal article" date="2020" name="BMC Genomics">
        <title>Intraspecific diversification of the crop wild relative Brassica cretica Lam. using demographic model selection.</title>
        <authorList>
            <person name="Kioukis A."/>
            <person name="Michalopoulou V.A."/>
            <person name="Briers L."/>
            <person name="Pirintsos S."/>
            <person name="Studholme D.J."/>
            <person name="Pavlidis P."/>
            <person name="Sarris P.F."/>
        </authorList>
    </citation>
    <scope>NUCLEOTIDE SEQUENCE [LARGE SCALE GENOMIC DNA]</scope>
    <source>
        <strain evidence="3">cv. PFS-1207/04</strain>
    </source>
</reference>
<evidence type="ECO:0000259" key="1">
    <source>
        <dbReference type="Pfam" id="PF13456"/>
    </source>
</evidence>
<proteinExistence type="predicted"/>
<gene>
    <name evidence="2" type="ORF">DY000_02008374</name>
</gene>
<dbReference type="PANTHER" id="PTHR34146">
    <property type="entry name" value="POLYNUCLEOTIDYL TRANSFERASE, RIBONUCLEASE H-LIKE SUPERFAMILY PROTEIN-RELATED"/>
    <property type="match status" value="1"/>
</dbReference>
<dbReference type="Proteomes" id="UP000266723">
    <property type="component" value="Unassembled WGS sequence"/>
</dbReference>
<comment type="caution">
    <text evidence="2">The sequence shown here is derived from an EMBL/GenBank/DDBJ whole genome shotgun (WGS) entry which is preliminary data.</text>
</comment>
<dbReference type="Pfam" id="PF13456">
    <property type="entry name" value="RVT_3"/>
    <property type="match status" value="1"/>
</dbReference>
<dbReference type="Gene3D" id="3.30.420.10">
    <property type="entry name" value="Ribonuclease H-like superfamily/Ribonuclease H"/>
    <property type="match status" value="1"/>
</dbReference>
<evidence type="ECO:0000313" key="2">
    <source>
        <dbReference type="EMBL" id="KAF3548010.1"/>
    </source>
</evidence>
<sequence>MGVKRFVLQGCRKSLSALHAELEGFIWIWAMSCLREVYALSDYLSLLGYFPTNLPEDGEKKGAHIAPSANSTPPAHPQCPTCQIDASWIDNGTVSGLGWFYNDQMGVKRFVLQGCRKSLSALHAELEGFIWAMSCLREVVCTTIHMETDCSDLVA</sequence>
<dbReference type="EMBL" id="QGKV02000832">
    <property type="protein sequence ID" value="KAF3548010.1"/>
    <property type="molecule type" value="Genomic_DNA"/>
</dbReference>
<evidence type="ECO:0000313" key="3">
    <source>
        <dbReference type="Proteomes" id="UP000266723"/>
    </source>
</evidence>
<dbReference type="InterPro" id="IPR036397">
    <property type="entry name" value="RNaseH_sf"/>
</dbReference>
<keyword evidence="3" id="KW-1185">Reference proteome</keyword>